<dbReference type="Proteomes" id="UP001497602">
    <property type="component" value="Unassembled WGS sequence"/>
</dbReference>
<feature type="chain" id="PRO_5046735193" evidence="1">
    <location>
        <begin position="20"/>
        <end position="107"/>
    </location>
</feature>
<keyword evidence="1" id="KW-0732">Signal</keyword>
<name>A0ABP1F9P2_9FLAO</name>
<dbReference type="EMBL" id="CAXJRC010000022">
    <property type="protein sequence ID" value="CAL2107082.1"/>
    <property type="molecule type" value="Genomic_DNA"/>
</dbReference>
<dbReference type="RefSeq" id="WP_348738734.1">
    <property type="nucleotide sequence ID" value="NZ_CAXJRC010000022.1"/>
</dbReference>
<comment type="caution">
    <text evidence="2">The sequence shown here is derived from an EMBL/GenBank/DDBJ whole genome shotgun (WGS) entry which is preliminary data.</text>
</comment>
<evidence type="ECO:0000313" key="2">
    <source>
        <dbReference type="EMBL" id="CAL2107082.1"/>
    </source>
</evidence>
<sequence length="107" mass="12287">MRKLVLFVTVVMMSLSTFANNEIPVKDEIRTKIVKLLGKVNFTIKEEVKTTVDFLINKKGEVVILEIDCASPEVCSYIKSKLNYKKVYKKLNTSLKVYKMPLTIVKN</sequence>
<accession>A0ABP1F9P2</accession>
<protein>
    <submittedName>
        <fullName evidence="2">Uncharacterized protein</fullName>
    </submittedName>
</protein>
<reference evidence="2 3" key="1">
    <citation type="submission" date="2024-05" db="EMBL/GenBank/DDBJ databases">
        <authorList>
            <person name="Duchaud E."/>
        </authorList>
    </citation>
    <scope>NUCLEOTIDE SEQUENCE [LARGE SCALE GENOMIC DNA]</scope>
    <source>
        <strain evidence="2">Ena-SAMPLE-TAB-13-05-2024-13:56:06:370-140305</strain>
    </source>
</reference>
<gene>
    <name evidence="2" type="ORF">T190115A13A_20362</name>
</gene>
<proteinExistence type="predicted"/>
<evidence type="ECO:0000256" key="1">
    <source>
        <dbReference type="SAM" id="SignalP"/>
    </source>
</evidence>
<keyword evidence="3" id="KW-1185">Reference proteome</keyword>
<feature type="signal peptide" evidence="1">
    <location>
        <begin position="1"/>
        <end position="19"/>
    </location>
</feature>
<evidence type="ECO:0000313" key="3">
    <source>
        <dbReference type="Proteomes" id="UP001497602"/>
    </source>
</evidence>
<organism evidence="2 3">
    <name type="scientific">Tenacibaculum vairaonense</name>
    <dbReference type="NCBI Taxonomy" id="3137860"/>
    <lineage>
        <taxon>Bacteria</taxon>
        <taxon>Pseudomonadati</taxon>
        <taxon>Bacteroidota</taxon>
        <taxon>Flavobacteriia</taxon>
        <taxon>Flavobacteriales</taxon>
        <taxon>Flavobacteriaceae</taxon>
        <taxon>Tenacibaculum</taxon>
    </lineage>
</organism>